<feature type="compositionally biased region" description="Acidic residues" evidence="1">
    <location>
        <begin position="135"/>
        <end position="195"/>
    </location>
</feature>
<evidence type="ECO:0000313" key="4">
    <source>
        <dbReference type="Proteomes" id="UP000010846"/>
    </source>
</evidence>
<dbReference type="GeneID" id="14377480"/>
<dbReference type="Gene3D" id="2.60.200.20">
    <property type="match status" value="1"/>
</dbReference>
<dbReference type="PROSITE" id="PS50006">
    <property type="entry name" value="FHA_DOMAIN"/>
    <property type="match status" value="1"/>
</dbReference>
<evidence type="ECO:0000256" key="1">
    <source>
        <dbReference type="SAM" id="MobiDB-lite"/>
    </source>
</evidence>
<gene>
    <name evidence="3" type="ordered locus">Halru_1895</name>
</gene>
<reference evidence="3" key="1">
    <citation type="submission" date="2011-09" db="EMBL/GenBank/DDBJ databases">
        <title>Complete sequence of Halovivax ruber XH-70.</title>
        <authorList>
            <consortium name="US DOE Joint Genome Institute"/>
            <person name="Lucas S."/>
            <person name="Han J."/>
            <person name="Lapidus A."/>
            <person name="Cheng J.-F."/>
            <person name="Goodwin L."/>
            <person name="Pitluck S."/>
            <person name="Peters L."/>
            <person name="Mikhailova N."/>
            <person name="Davenport K."/>
            <person name="Detter J.C."/>
            <person name="Han C."/>
            <person name="Tapia R."/>
            <person name="Land M."/>
            <person name="Hauser L."/>
            <person name="Kyrpides N."/>
            <person name="Ivanova N."/>
            <person name="Pagani I."/>
            <person name="Sproer C."/>
            <person name="Anderson I."/>
            <person name="Woyke T."/>
        </authorList>
    </citation>
    <scope>NUCLEOTIDE SEQUENCE</scope>
    <source>
        <strain evidence="3">XH-70</strain>
    </source>
</reference>
<dbReference type="KEGG" id="hru:Halru_1895"/>
<accession>L0ICE0</accession>
<evidence type="ECO:0000259" key="2">
    <source>
        <dbReference type="PROSITE" id="PS50006"/>
    </source>
</evidence>
<dbReference type="InterPro" id="IPR029037">
    <property type="entry name" value="DUF1407/YfgJ-like_sf"/>
</dbReference>
<dbReference type="InterPro" id="IPR000253">
    <property type="entry name" value="FHA_dom"/>
</dbReference>
<evidence type="ECO:0000313" key="3">
    <source>
        <dbReference type="EMBL" id="AGB16493.1"/>
    </source>
</evidence>
<feature type="region of interest" description="Disordered" evidence="1">
    <location>
        <begin position="256"/>
        <end position="279"/>
    </location>
</feature>
<dbReference type="SUPFAM" id="SSF49879">
    <property type="entry name" value="SMAD/FHA domain"/>
    <property type="match status" value="1"/>
</dbReference>
<dbReference type="InterPro" id="IPR008984">
    <property type="entry name" value="SMAD_FHA_dom_sf"/>
</dbReference>
<dbReference type="CDD" id="cd00060">
    <property type="entry name" value="FHA"/>
    <property type="match status" value="1"/>
</dbReference>
<dbReference type="RefSeq" id="WP_015301117.1">
    <property type="nucleotide sequence ID" value="NC_019964.1"/>
</dbReference>
<dbReference type="Gene3D" id="2.10.290.10">
    <property type="entry name" value="YfgJ-like"/>
    <property type="match status" value="1"/>
</dbReference>
<dbReference type="eggNOG" id="arCOG01917">
    <property type="taxonomic scope" value="Archaea"/>
</dbReference>
<dbReference type="STRING" id="797302.Halru_1895"/>
<organism evidence="3 4">
    <name type="scientific">Halovivax ruber (strain DSM 18193 / JCM 13892 / XH-70)</name>
    <dbReference type="NCBI Taxonomy" id="797302"/>
    <lineage>
        <taxon>Archaea</taxon>
        <taxon>Methanobacteriati</taxon>
        <taxon>Methanobacteriota</taxon>
        <taxon>Stenosarchaea group</taxon>
        <taxon>Halobacteria</taxon>
        <taxon>Halobacteriales</taxon>
        <taxon>Natrialbaceae</taxon>
        <taxon>Halovivax</taxon>
    </lineage>
</organism>
<feature type="region of interest" description="Disordered" evidence="1">
    <location>
        <begin position="15"/>
        <end position="111"/>
    </location>
</feature>
<dbReference type="AlphaFoldDB" id="L0ICE0"/>
<feature type="compositionally biased region" description="Acidic residues" evidence="1">
    <location>
        <begin position="269"/>
        <end position="279"/>
    </location>
</feature>
<sequence length="296" mass="30406">MSDDATLECVSCETTFDPAPNGGFCPDCDTPHPDFEVATDEESEDDGSTGDETDEAAGDADAASADDGTSEGDDSASSDSISYCPDCGTDIDDAVTDGDGDGELDACPDCGRAVSTESYCPDCGTDLGEARAAAAEDDEADDAEADADTDSADEAPDADESDEADGEDADADDEDADADDADDGEADDGADDEADSAPVTLSFGGESYDFDDGDTFGRQDEPWLETLVDESGGSDDVAYISSDHLTFSVDEDGVTVTDTSRNGTALNGEDLDGDEAELEDGDTLTLAERAELTVEL</sequence>
<dbReference type="EMBL" id="CP003050">
    <property type="protein sequence ID" value="AGB16493.1"/>
    <property type="molecule type" value="Genomic_DNA"/>
</dbReference>
<name>L0ICE0_HALRX</name>
<keyword evidence="4" id="KW-1185">Reference proteome</keyword>
<protein>
    <submittedName>
        <fullName evidence="3">FHA domain-containing protein</fullName>
    </submittedName>
</protein>
<dbReference type="Proteomes" id="UP000010846">
    <property type="component" value="Chromosome"/>
</dbReference>
<feature type="compositionally biased region" description="Acidic residues" evidence="1">
    <location>
        <begin position="37"/>
        <end position="58"/>
    </location>
</feature>
<dbReference type="OrthoDB" id="206075at2157"/>
<proteinExistence type="predicted"/>
<dbReference type="eggNOG" id="arCOG01694">
    <property type="taxonomic scope" value="Archaea"/>
</dbReference>
<feature type="compositionally biased region" description="Polar residues" evidence="1">
    <location>
        <begin position="256"/>
        <end position="265"/>
    </location>
</feature>
<dbReference type="Pfam" id="PF00498">
    <property type="entry name" value="FHA"/>
    <property type="match status" value="1"/>
</dbReference>
<feature type="compositionally biased region" description="Acidic residues" evidence="1">
    <location>
        <begin position="89"/>
        <end position="106"/>
    </location>
</feature>
<dbReference type="HOGENOM" id="CLU_870489_0_0_2"/>
<feature type="domain" description="FHA" evidence="2">
    <location>
        <begin position="214"/>
        <end position="271"/>
    </location>
</feature>
<dbReference type="SUPFAM" id="SSF161187">
    <property type="entry name" value="YfgJ-like"/>
    <property type="match status" value="1"/>
</dbReference>
<feature type="region of interest" description="Disordered" evidence="1">
    <location>
        <begin position="131"/>
        <end position="219"/>
    </location>
</feature>